<evidence type="ECO:0000256" key="2">
    <source>
        <dbReference type="ARBA" id="ARBA00004736"/>
    </source>
</evidence>
<keyword evidence="6 8" id="KW-0456">Lyase</keyword>
<dbReference type="InterPro" id="IPR031337">
    <property type="entry name" value="KDPG/KHG_AS_1"/>
</dbReference>
<evidence type="ECO:0000313" key="10">
    <source>
        <dbReference type="Proteomes" id="UP000051562"/>
    </source>
</evidence>
<protein>
    <recommendedName>
        <fullName evidence="5">2-dehydro-3-deoxy-phosphogluconate aldolase</fullName>
        <ecNumber evidence="5">4.1.2.14</ecNumber>
    </recommendedName>
</protein>
<evidence type="ECO:0000313" key="8">
    <source>
        <dbReference type="EMBL" id="KQK27798.1"/>
    </source>
</evidence>
<dbReference type="GO" id="GO:0008675">
    <property type="term" value="F:2-dehydro-3-deoxy-phosphogluconate aldolase activity"/>
    <property type="evidence" value="ECO:0007669"/>
    <property type="project" value="UniProtKB-EC"/>
</dbReference>
<comment type="catalytic activity">
    <reaction evidence="1">
        <text>2-dehydro-3-deoxy-6-phospho-D-gluconate = D-glyceraldehyde 3-phosphate + pyruvate</text>
        <dbReference type="Rhea" id="RHEA:17089"/>
        <dbReference type="ChEBI" id="CHEBI:15361"/>
        <dbReference type="ChEBI" id="CHEBI:57569"/>
        <dbReference type="ChEBI" id="CHEBI:59776"/>
        <dbReference type="EC" id="4.1.2.14"/>
    </reaction>
</comment>
<reference evidence="9 11" key="2">
    <citation type="submission" date="2017-02" db="EMBL/GenBank/DDBJ databases">
        <authorList>
            <person name="Peterson S.W."/>
        </authorList>
    </citation>
    <scope>NUCLEOTIDE SEQUENCE [LARGE SCALE GENOMIC DNA]</scope>
    <source>
        <strain evidence="9 11">DSM 9653</strain>
    </source>
</reference>
<evidence type="ECO:0000256" key="3">
    <source>
        <dbReference type="ARBA" id="ARBA00006906"/>
    </source>
</evidence>
<evidence type="ECO:0000256" key="1">
    <source>
        <dbReference type="ARBA" id="ARBA00000654"/>
    </source>
</evidence>
<evidence type="ECO:0000256" key="4">
    <source>
        <dbReference type="ARBA" id="ARBA00011233"/>
    </source>
</evidence>
<dbReference type="OrthoDB" id="9805177at2"/>
<comment type="similarity">
    <text evidence="3">Belongs to the KHG/KDPG aldolase family.</text>
</comment>
<organism evidence="8 10">
    <name type="scientific">Bosea thiooxidans</name>
    <dbReference type="NCBI Taxonomy" id="53254"/>
    <lineage>
        <taxon>Bacteria</taxon>
        <taxon>Pseudomonadati</taxon>
        <taxon>Pseudomonadota</taxon>
        <taxon>Alphaproteobacteria</taxon>
        <taxon>Hyphomicrobiales</taxon>
        <taxon>Boseaceae</taxon>
        <taxon>Bosea</taxon>
    </lineage>
</organism>
<dbReference type="CDD" id="cd00452">
    <property type="entry name" value="KDPG_aldolase"/>
    <property type="match status" value="1"/>
</dbReference>
<dbReference type="PANTHER" id="PTHR30246">
    <property type="entry name" value="2-KETO-3-DEOXY-6-PHOSPHOGLUCONATE ALDOLASE"/>
    <property type="match status" value="1"/>
</dbReference>
<dbReference type="EC" id="4.1.2.14" evidence="5"/>
<evidence type="ECO:0000256" key="5">
    <source>
        <dbReference type="ARBA" id="ARBA00013063"/>
    </source>
</evidence>
<dbReference type="NCBIfam" id="TIGR01182">
    <property type="entry name" value="eda"/>
    <property type="match status" value="1"/>
</dbReference>
<dbReference type="InterPro" id="IPR013785">
    <property type="entry name" value="Aldolase_TIM"/>
</dbReference>
<dbReference type="EMBL" id="LMAR01000092">
    <property type="protein sequence ID" value="KQK27798.1"/>
    <property type="molecule type" value="Genomic_DNA"/>
</dbReference>
<dbReference type="Proteomes" id="UP000190130">
    <property type="component" value="Unassembled WGS sequence"/>
</dbReference>
<dbReference type="InterPro" id="IPR000887">
    <property type="entry name" value="Aldlse_KDPG_KHG"/>
</dbReference>
<dbReference type="AlphaFoldDB" id="A0A0Q3PDN3"/>
<evidence type="ECO:0000313" key="9">
    <source>
        <dbReference type="EMBL" id="SKB67901.1"/>
    </source>
</evidence>
<comment type="pathway">
    <text evidence="2">Carbohydrate acid metabolism; 2-dehydro-3-deoxy-D-gluconate degradation; D-glyceraldehyde 3-phosphate and pyruvate from 2-dehydro-3-deoxy-D-gluconate: step 2/2.</text>
</comment>
<dbReference type="Gene3D" id="3.20.20.70">
    <property type="entry name" value="Aldolase class I"/>
    <property type="match status" value="1"/>
</dbReference>
<reference evidence="8 10" key="1">
    <citation type="submission" date="2015-10" db="EMBL/GenBank/DDBJ databases">
        <title>Draft genome of Bosea thiooxidans.</title>
        <authorList>
            <person name="Wang X."/>
        </authorList>
    </citation>
    <scope>NUCLEOTIDE SEQUENCE [LARGE SCALE GENOMIC DNA]</scope>
    <source>
        <strain evidence="8 10">CGMCC 9174</strain>
    </source>
</reference>
<evidence type="ECO:0000256" key="6">
    <source>
        <dbReference type="ARBA" id="ARBA00023239"/>
    </source>
</evidence>
<name>A0A0Q3PDN3_9HYPH</name>
<evidence type="ECO:0000313" key="11">
    <source>
        <dbReference type="Proteomes" id="UP000190130"/>
    </source>
</evidence>
<keyword evidence="10" id="KW-1185">Reference proteome</keyword>
<dbReference type="Proteomes" id="UP000051562">
    <property type="component" value="Unassembled WGS sequence"/>
</dbReference>
<accession>A0A0Q3PDN3</accession>
<dbReference type="PANTHER" id="PTHR30246:SF1">
    <property type="entry name" value="2-DEHYDRO-3-DEOXY-6-PHOSPHOGALACTONATE ALDOLASE-RELATED"/>
    <property type="match status" value="1"/>
</dbReference>
<evidence type="ECO:0000256" key="7">
    <source>
        <dbReference type="ARBA" id="ARBA00023277"/>
    </source>
</evidence>
<dbReference type="EMBL" id="FUYX01000004">
    <property type="protein sequence ID" value="SKB67901.1"/>
    <property type="molecule type" value="Genomic_DNA"/>
</dbReference>
<sequence>MDETAAIARLKRCGVIPVVVIEDASRAVDLAHALVAGGVDVVEVTLRRPAALEALAAIAKSVPKALPVAGTVVTPAQVAQVRDAGAEAVVSPGFSESVDEALRKAGLPWLPGVATASDCMRAVAAGRTTAKFFPAEQAGGPPALKALSGPFPQMTFCPTGGVGLKNLGDYLALPQVICVGGSWLVPADAIAAGDWKRIETLAREAKDAFAKLRG</sequence>
<dbReference type="STRING" id="53254.SAMN05660750_01817"/>
<keyword evidence="7" id="KW-0119">Carbohydrate metabolism</keyword>
<gene>
    <name evidence="8" type="ORF">ARD30_24760</name>
    <name evidence="9" type="ORF">SAMN05660750_01817</name>
</gene>
<dbReference type="NCBIfam" id="NF004325">
    <property type="entry name" value="PRK05718.1"/>
    <property type="match status" value="1"/>
</dbReference>
<dbReference type="RefSeq" id="WP_055730876.1">
    <property type="nucleotide sequence ID" value="NZ_FUYX01000004.1"/>
</dbReference>
<dbReference type="Pfam" id="PF01081">
    <property type="entry name" value="Aldolase"/>
    <property type="match status" value="1"/>
</dbReference>
<proteinExistence type="inferred from homology"/>
<dbReference type="PROSITE" id="PS00159">
    <property type="entry name" value="ALDOLASE_KDPG_KHG_1"/>
    <property type="match status" value="1"/>
</dbReference>
<comment type="subunit">
    <text evidence="4">Homotrimer.</text>
</comment>
<dbReference type="SUPFAM" id="SSF51569">
    <property type="entry name" value="Aldolase"/>
    <property type="match status" value="1"/>
</dbReference>